<dbReference type="PANTHER" id="PTHR43481">
    <property type="entry name" value="FRUCTOSE-1-PHOSPHATE PHOSPHATASE"/>
    <property type="match status" value="1"/>
</dbReference>
<name>A0A3G4VFU3_9VIBR</name>
<evidence type="ECO:0000313" key="2">
    <source>
        <dbReference type="EMBL" id="AYV23666.1"/>
    </source>
</evidence>
<reference evidence="2 3" key="1">
    <citation type="submission" date="2018-11" db="EMBL/GenBank/DDBJ databases">
        <title>Complete Genome Sequence of Vbrio mediterranei 117-T6: a Potential Pathogen Bacteria Isolated from the Conchocelis of Pyropia.</title>
        <authorList>
            <person name="Liu Q."/>
        </authorList>
    </citation>
    <scope>NUCLEOTIDE SEQUENCE [LARGE SCALE GENOMIC DNA]</scope>
    <source>
        <strain evidence="2 3">117-T6</strain>
    </source>
</reference>
<organism evidence="2 3">
    <name type="scientific">Vibrio mediterranei</name>
    <dbReference type="NCBI Taxonomy" id="689"/>
    <lineage>
        <taxon>Bacteria</taxon>
        <taxon>Pseudomonadati</taxon>
        <taxon>Pseudomonadota</taxon>
        <taxon>Gammaproteobacteria</taxon>
        <taxon>Vibrionales</taxon>
        <taxon>Vibrionaceae</taxon>
        <taxon>Vibrio</taxon>
    </lineage>
</organism>
<dbReference type="InterPro" id="IPR036412">
    <property type="entry name" value="HAD-like_sf"/>
</dbReference>
<proteinExistence type="inferred from homology"/>
<keyword evidence="2" id="KW-0378">Hydrolase</keyword>
<dbReference type="InterPro" id="IPR006439">
    <property type="entry name" value="HAD-SF_hydro_IA"/>
</dbReference>
<dbReference type="SFLD" id="SFLDS00003">
    <property type="entry name" value="Haloacid_Dehalogenase"/>
    <property type="match status" value="1"/>
</dbReference>
<dbReference type="NCBIfam" id="TIGR02009">
    <property type="entry name" value="PGMB-YQAB-SF"/>
    <property type="match status" value="1"/>
</dbReference>
<dbReference type="GO" id="GO:0050308">
    <property type="term" value="F:sugar-phosphatase activity"/>
    <property type="evidence" value="ECO:0007669"/>
    <property type="project" value="TreeGrafter"/>
</dbReference>
<dbReference type="SFLD" id="SFLDG01129">
    <property type="entry name" value="C1.5:_HAD__Beta-PGM__Phosphata"/>
    <property type="match status" value="1"/>
</dbReference>
<evidence type="ECO:0000256" key="1">
    <source>
        <dbReference type="ARBA" id="ARBA00006171"/>
    </source>
</evidence>
<dbReference type="GeneID" id="64089562"/>
<dbReference type="Gene3D" id="3.40.50.1000">
    <property type="entry name" value="HAD superfamily/HAD-like"/>
    <property type="match status" value="1"/>
</dbReference>
<sequence length="199" mass="22194">MLDLNKYKGIIFDLDGTLVNSMVAHARAWKQTCNKFDIPYDKEWLDQLGGMPSRKVTLEILKRYNLSIDPQLITTDKIANFEAIEYKGDVIPTIYTILRQQHKLKKIGIGTGAQAKHAHGILATTDIPSLIDTIVTSDDVDNHKPNPDTFLKVAEQLDLDPTDCVVFEDTLIGQYAAMAAGMDCYMVESGEITAFIPAY</sequence>
<dbReference type="EMBL" id="CP033578">
    <property type="protein sequence ID" value="AYV23666.1"/>
    <property type="molecule type" value="Genomic_DNA"/>
</dbReference>
<evidence type="ECO:0000313" key="3">
    <source>
        <dbReference type="Proteomes" id="UP000279760"/>
    </source>
</evidence>
<dbReference type="SUPFAM" id="SSF56784">
    <property type="entry name" value="HAD-like"/>
    <property type="match status" value="1"/>
</dbReference>
<protein>
    <submittedName>
        <fullName evidence="2">Beta-phosphoglucomutase family hydrolase</fullName>
    </submittedName>
</protein>
<dbReference type="NCBIfam" id="TIGR01509">
    <property type="entry name" value="HAD-SF-IA-v3"/>
    <property type="match status" value="1"/>
</dbReference>
<dbReference type="CDD" id="cd07505">
    <property type="entry name" value="HAD_BPGM-like"/>
    <property type="match status" value="1"/>
</dbReference>
<dbReference type="PANTHER" id="PTHR43481:SF4">
    <property type="entry name" value="GLYCEROL-1-PHOSPHATE PHOSPHOHYDROLASE 1-RELATED"/>
    <property type="match status" value="1"/>
</dbReference>
<comment type="similarity">
    <text evidence="1">Belongs to the HAD-like hydrolase superfamily. CbbY/CbbZ/Gph/YieH family.</text>
</comment>
<dbReference type="Gene3D" id="1.10.150.240">
    <property type="entry name" value="Putative phosphatase, domain 2"/>
    <property type="match status" value="1"/>
</dbReference>
<dbReference type="InterPro" id="IPR023198">
    <property type="entry name" value="PGP-like_dom2"/>
</dbReference>
<dbReference type="Pfam" id="PF13419">
    <property type="entry name" value="HAD_2"/>
    <property type="match status" value="1"/>
</dbReference>
<dbReference type="InterPro" id="IPR023214">
    <property type="entry name" value="HAD_sf"/>
</dbReference>
<accession>A0A3G4VFU3</accession>
<dbReference type="AlphaFoldDB" id="A0A3G4VFU3"/>
<dbReference type="InterPro" id="IPR051806">
    <property type="entry name" value="HAD-like_SPP"/>
</dbReference>
<dbReference type="RefSeq" id="WP_124941559.1">
    <property type="nucleotide sequence ID" value="NZ_CP033578.1"/>
</dbReference>
<dbReference type="InterPro" id="IPR041492">
    <property type="entry name" value="HAD_2"/>
</dbReference>
<gene>
    <name evidence="2" type="ORF">ECB94_20490</name>
</gene>
<dbReference type="Proteomes" id="UP000279760">
    <property type="component" value="Chromosome 2"/>
</dbReference>
<dbReference type="InterPro" id="IPR010976">
    <property type="entry name" value="B-phosphoglucomutase_hydrolase"/>
</dbReference>